<dbReference type="Pfam" id="PF24006">
    <property type="entry name" value="SCAP_N"/>
    <property type="match status" value="1"/>
</dbReference>
<keyword evidence="7" id="KW-0853">WD repeat</keyword>
<evidence type="ECO:0000256" key="7">
    <source>
        <dbReference type="ARBA" id="ARBA00022574"/>
    </source>
</evidence>
<evidence type="ECO:0000256" key="3">
    <source>
        <dbReference type="ARBA" id="ARBA00004653"/>
    </source>
</evidence>
<dbReference type="PANTHER" id="PTHR46378">
    <property type="entry name" value="STEROL REGULATORY ELEMENT-BINDING PROTEIN CLEAVAGE-ACTIVATING PROTEIN"/>
    <property type="match status" value="1"/>
</dbReference>
<evidence type="ECO:0000256" key="12">
    <source>
        <dbReference type="ARBA" id="ARBA00023034"/>
    </source>
</evidence>
<dbReference type="GO" id="GO:0032934">
    <property type="term" value="F:sterol binding"/>
    <property type="evidence" value="ECO:0007669"/>
    <property type="project" value="InterPro"/>
</dbReference>
<name>A0A1W0WU25_HYPEX</name>
<dbReference type="SUPFAM" id="SSF50978">
    <property type="entry name" value="WD40 repeat-like"/>
    <property type="match status" value="1"/>
</dbReference>
<evidence type="ECO:0000256" key="6">
    <source>
        <dbReference type="ARBA" id="ARBA00022548"/>
    </source>
</evidence>
<dbReference type="PROSITE" id="PS50156">
    <property type="entry name" value="SSD"/>
    <property type="match status" value="1"/>
</dbReference>
<evidence type="ECO:0000256" key="4">
    <source>
        <dbReference type="ARBA" id="ARBA00007410"/>
    </source>
</evidence>
<feature type="transmembrane region" description="Helical" evidence="21">
    <location>
        <begin position="337"/>
        <end position="363"/>
    </location>
</feature>
<dbReference type="GO" id="GO:0045540">
    <property type="term" value="P:regulation of cholesterol biosynthetic process"/>
    <property type="evidence" value="ECO:0007669"/>
    <property type="project" value="TreeGrafter"/>
</dbReference>
<dbReference type="InterPro" id="IPR030225">
    <property type="entry name" value="SCAP"/>
</dbReference>
<evidence type="ECO:0000256" key="19">
    <source>
        <dbReference type="ARBA" id="ARBA00045958"/>
    </source>
</evidence>
<keyword evidence="11 21" id="KW-1133">Transmembrane helix</keyword>
<dbReference type="GO" id="GO:0032933">
    <property type="term" value="P:SREBP signaling pathway"/>
    <property type="evidence" value="ECO:0007669"/>
    <property type="project" value="InterPro"/>
</dbReference>
<evidence type="ECO:0000256" key="13">
    <source>
        <dbReference type="ARBA" id="ARBA00023098"/>
    </source>
</evidence>
<evidence type="ECO:0000256" key="11">
    <source>
        <dbReference type="ARBA" id="ARBA00022989"/>
    </source>
</evidence>
<keyword evidence="10" id="KW-0256">Endoplasmic reticulum</keyword>
<organism evidence="23 24">
    <name type="scientific">Hypsibius exemplaris</name>
    <name type="common">Freshwater tardigrade</name>
    <dbReference type="NCBI Taxonomy" id="2072580"/>
    <lineage>
        <taxon>Eukaryota</taxon>
        <taxon>Metazoa</taxon>
        <taxon>Ecdysozoa</taxon>
        <taxon>Tardigrada</taxon>
        <taxon>Eutardigrada</taxon>
        <taxon>Parachela</taxon>
        <taxon>Hypsibioidea</taxon>
        <taxon>Hypsibiidae</taxon>
        <taxon>Hypsibius</taxon>
    </lineage>
</organism>
<proteinExistence type="inferred from homology"/>
<keyword evidence="14" id="KW-0446">Lipid-binding</keyword>
<feature type="transmembrane region" description="Helical" evidence="21">
    <location>
        <begin position="306"/>
        <end position="325"/>
    </location>
</feature>
<accession>A0A1W0WU25</accession>
<dbReference type="Proteomes" id="UP000192578">
    <property type="component" value="Unassembled WGS sequence"/>
</dbReference>
<protein>
    <recommendedName>
        <fullName evidence="5">Sterol regulatory element-binding protein cleavage-activating protein</fullName>
    </recommendedName>
</protein>
<evidence type="ECO:0000256" key="10">
    <source>
        <dbReference type="ARBA" id="ARBA00022824"/>
    </source>
</evidence>
<dbReference type="Gene3D" id="2.130.10.10">
    <property type="entry name" value="YVTN repeat-like/Quinoprotein amine dehydrogenase"/>
    <property type="match status" value="1"/>
</dbReference>
<dbReference type="GO" id="GO:0000139">
    <property type="term" value="C:Golgi membrane"/>
    <property type="evidence" value="ECO:0007669"/>
    <property type="project" value="UniProtKB-SubCell"/>
</dbReference>
<comment type="similarity">
    <text evidence="4">Belongs to the WD repeat SCAP family.</text>
</comment>
<feature type="transmembrane region" description="Helical" evidence="21">
    <location>
        <begin position="561"/>
        <end position="580"/>
    </location>
</feature>
<evidence type="ECO:0000256" key="17">
    <source>
        <dbReference type="ARBA" id="ARBA00023180"/>
    </source>
</evidence>
<evidence type="ECO:0000313" key="24">
    <source>
        <dbReference type="Proteomes" id="UP000192578"/>
    </source>
</evidence>
<feature type="domain" description="SSD" evidence="22">
    <location>
        <begin position="308"/>
        <end position="466"/>
    </location>
</feature>
<evidence type="ECO:0000256" key="5">
    <source>
        <dbReference type="ARBA" id="ARBA00019541"/>
    </source>
</evidence>
<comment type="subcellular location">
    <subcellularLocation>
        <location evidence="2">Cytoplasmic vesicle</location>
        <location evidence="2">COPII-coated vesicle membrane</location>
        <topology evidence="2">Multi-pass membrane protein</topology>
    </subcellularLocation>
    <subcellularLocation>
        <location evidence="1">Endoplasmic reticulum membrane</location>
        <topology evidence="1">Multi-pass membrane protein</topology>
    </subcellularLocation>
    <subcellularLocation>
        <location evidence="3">Golgi apparatus membrane</location>
        <topology evidence="3">Multi-pass membrane protein</topology>
    </subcellularLocation>
</comment>
<feature type="transmembrane region" description="Helical" evidence="21">
    <location>
        <begin position="420"/>
        <end position="438"/>
    </location>
</feature>
<dbReference type="GO" id="GO:0008203">
    <property type="term" value="P:cholesterol metabolic process"/>
    <property type="evidence" value="ECO:0007669"/>
    <property type="project" value="UniProtKB-KW"/>
</dbReference>
<reference evidence="24" key="1">
    <citation type="submission" date="2017-01" db="EMBL/GenBank/DDBJ databases">
        <title>Comparative genomics of anhydrobiosis in the tardigrade Hypsibius dujardini.</title>
        <authorList>
            <person name="Yoshida Y."/>
            <person name="Koutsovoulos G."/>
            <person name="Laetsch D."/>
            <person name="Stevens L."/>
            <person name="Kumar S."/>
            <person name="Horikawa D."/>
            <person name="Ishino K."/>
            <person name="Komine S."/>
            <person name="Tomita M."/>
            <person name="Blaxter M."/>
            <person name="Arakawa K."/>
        </authorList>
    </citation>
    <scope>NUCLEOTIDE SEQUENCE [LARGE SCALE GENOMIC DNA]</scope>
    <source>
        <strain evidence="24">Z151</strain>
    </source>
</reference>
<feature type="compositionally biased region" description="Polar residues" evidence="20">
    <location>
        <begin position="522"/>
        <end position="537"/>
    </location>
</feature>
<evidence type="ECO:0000256" key="15">
    <source>
        <dbReference type="ARBA" id="ARBA00023136"/>
    </source>
</evidence>
<keyword evidence="6" id="KW-0153">Cholesterol metabolism</keyword>
<keyword evidence="9" id="KW-0677">Repeat</keyword>
<dbReference type="PANTHER" id="PTHR46378:SF1">
    <property type="entry name" value="STEROL REGULATORY ELEMENT-BINDING PROTEIN CLEAVAGE-ACTIVATING PROTEIN"/>
    <property type="match status" value="1"/>
</dbReference>
<dbReference type="InterPro" id="IPR036322">
    <property type="entry name" value="WD40_repeat_dom_sf"/>
</dbReference>
<keyword evidence="16" id="KW-1207">Sterol metabolism</keyword>
<evidence type="ECO:0000256" key="14">
    <source>
        <dbReference type="ARBA" id="ARBA00023121"/>
    </source>
</evidence>
<dbReference type="InterPro" id="IPR015943">
    <property type="entry name" value="WD40/YVTN_repeat-like_dom_sf"/>
</dbReference>
<dbReference type="InterPro" id="IPR000731">
    <property type="entry name" value="SSD"/>
</dbReference>
<evidence type="ECO:0000256" key="1">
    <source>
        <dbReference type="ARBA" id="ARBA00004477"/>
    </source>
</evidence>
<dbReference type="InterPro" id="IPR057041">
    <property type="entry name" value="SCAP_N"/>
</dbReference>
<dbReference type="Pfam" id="PF12349">
    <property type="entry name" value="Sterol-sensing"/>
    <property type="match status" value="1"/>
</dbReference>
<dbReference type="SUPFAM" id="SSF82866">
    <property type="entry name" value="Multidrug efflux transporter AcrB transmembrane domain"/>
    <property type="match status" value="1"/>
</dbReference>
<keyword evidence="12" id="KW-0333">Golgi apparatus</keyword>
<keyword evidence="24" id="KW-1185">Reference proteome</keyword>
<dbReference type="EMBL" id="MTYJ01000047">
    <property type="protein sequence ID" value="OQV18690.1"/>
    <property type="molecule type" value="Genomic_DNA"/>
</dbReference>
<feature type="region of interest" description="Disordered" evidence="20">
    <location>
        <begin position="519"/>
        <end position="538"/>
    </location>
</feature>
<evidence type="ECO:0000256" key="8">
    <source>
        <dbReference type="ARBA" id="ARBA00022692"/>
    </source>
</evidence>
<keyword evidence="17" id="KW-0325">Glycoprotein</keyword>
<gene>
    <name evidence="23" type="ORF">BV898_07319</name>
</gene>
<dbReference type="GO" id="GO:0005789">
    <property type="term" value="C:endoplasmic reticulum membrane"/>
    <property type="evidence" value="ECO:0007669"/>
    <property type="project" value="UniProtKB-SubCell"/>
</dbReference>
<feature type="transmembrane region" description="Helical" evidence="21">
    <location>
        <begin position="687"/>
        <end position="708"/>
    </location>
</feature>
<evidence type="ECO:0000256" key="9">
    <source>
        <dbReference type="ARBA" id="ARBA00022737"/>
    </source>
</evidence>
<evidence type="ECO:0000259" key="22">
    <source>
        <dbReference type="PROSITE" id="PS50156"/>
    </source>
</evidence>
<dbReference type="InterPro" id="IPR001680">
    <property type="entry name" value="WD40_rpt"/>
</dbReference>
<dbReference type="AlphaFoldDB" id="A0A1W0WU25"/>
<comment type="function">
    <text evidence="19">Escort protein required for cholesterol as well as lipid homeostasis. Regulates export of the SCAP-SREBP complex from the endoplasmic reticulum to the Golgi upon low cholesterol, thereby regulating the processing of sterol regulatory element-binding proteins (SREBPs) SREBF1/SREBP1 and SREBF2/SREBP2. At high sterol concentrations, formation of a ternary complex with INSIG (INSIG1 or INSIG2) leads to mask the ER export signal in SCAP, promoting retention of the complex in the endoplasmic reticulum. Low sterol concentrations trigger release of INSIG, a conformational change in the SSD domain of SCAP, unmasking of the ER export signal, promoting recruitment into COPII-coated vesicles and transport of the SCAP-SREBP to the Golgi: in the Golgi, SREBPs are then processed, releasing the transcription factor fragment of SREBPs from the membrane, its import into the nucleus and up-regulation of LDLR, INSIG1 and the mevalonate pathway. Binds cholesterol via its SSD domain.</text>
</comment>
<keyword evidence="13" id="KW-0443">Lipid metabolism</keyword>
<sequence length="1096" mass="122575">MDVIRNSNLYQSLRLITARNYYIHGLFCASHPYSIICLVTVVVLFCCFPLTKLPLPGYAPLEFVTPINEFVVAVKQGHVSDDVAEEPKHGADGTDVPEWLLANTQPDCYVQQIVVKAKIHPWTDDLIPIDAVRRPLGLVFDVLNEIQNFSLTSESGKVVSLRDHCFVAQTVLRKYRHYGYLSENDCLLISPANVWDLDLAKYQADSDILGTVFAHDKRTTIDSSPAFKDLAFGIPWAETGIKTQLPSAKCRMIGFAVTIILKDYDRRYIEALAGVLRAKFTKDTAPSESPPVNHIVNVRFQTLPEMVQFLPLILTYLVVLLYLCFSVSKLEMVKSKIGLAISAVITIIASLAMSAGLCSHFGLYSTLSGGEIFPYLVVIIGLENVIVITKSVVSTPVQLDVKFRIAQGLSREGYGITKNFCTELIILLIGYLTMVPAIQEFCMFGFVGLLSDMFLQLVFFSAVLSIDIGRMELSDHLSNRSALTEQPLEVPPDSDQVVLRDFPEVRCPVMAWIARSPPLQPAETSPLRQSDRSQPTSPRLRVPRRLRLFWFVGSKRVMQRLMMAITLAWIAVLVYQSGLLKQAMPHGSFWNNSFLLSRKKADADRLEHVQKLPYRHWPTLFGYYNISLAGKYISILPPISLTSVISPEQAVASRHPLDHKKTRWQSQDFVERQREYLQTKIEEQEKWVIVSLAVSVVIVLVGACLYALRLVWPAKQRILAGYLIRREKIPPRPFQSEVQVYNLAEHLLSVQNIATDEDLIATSCLAGQLRVWNWNDRRALFSLKRMRSAAETGGFISSSTGSFVKDYMLIEGRQIRALALKRDHLAAGCEDGAVEVYSSATGAHLALIPSNNVPVRALAFANGSLLVGRENGELNVYSQTDREYSAVYTAKLHHAAIGRIVVLKDRVVTVGFDNSVKVVRLDDWICLQTLWNSAAHVSAFCLDEPSMTAVCGYRDGRLRVWNALTGSCVNDYTCAVTTAVRSVCLSVDHVLASYTTGQIARWSRREAVPPSILSFGKTEISSLCLRDGFFFLGFVGEVRVFDCGSMQPVKVLSLDGNNPDYIACPSRLALLENSDMVCDYGREVRLLRFSETRKSL</sequence>
<dbReference type="OrthoDB" id="361494at2759"/>
<keyword evidence="15 21" id="KW-0472">Membrane</keyword>
<evidence type="ECO:0000256" key="20">
    <source>
        <dbReference type="SAM" id="MobiDB-lite"/>
    </source>
</evidence>
<dbReference type="InterPro" id="IPR053958">
    <property type="entry name" value="HMGCR/SNAP/NPC1-like_SSD"/>
</dbReference>
<keyword evidence="18" id="KW-0753">Steroid metabolism</keyword>
<comment type="caution">
    <text evidence="23">The sequence shown here is derived from an EMBL/GenBank/DDBJ whole genome shotgun (WGS) entry which is preliminary data.</text>
</comment>
<evidence type="ECO:0000256" key="2">
    <source>
        <dbReference type="ARBA" id="ARBA00004557"/>
    </source>
</evidence>
<dbReference type="GO" id="GO:0012507">
    <property type="term" value="C:ER to Golgi transport vesicle membrane"/>
    <property type="evidence" value="ECO:0007669"/>
    <property type="project" value="UniProtKB-SubCell"/>
</dbReference>
<feature type="transmembrane region" description="Helical" evidence="21">
    <location>
        <begin position="375"/>
        <end position="399"/>
    </location>
</feature>
<evidence type="ECO:0000256" key="16">
    <source>
        <dbReference type="ARBA" id="ARBA00023166"/>
    </source>
</evidence>
<dbReference type="SMART" id="SM00320">
    <property type="entry name" value="WD40"/>
    <property type="match status" value="6"/>
</dbReference>
<evidence type="ECO:0000313" key="23">
    <source>
        <dbReference type="EMBL" id="OQV18690.1"/>
    </source>
</evidence>
<dbReference type="GO" id="GO:0032936">
    <property type="term" value="C:SREBP-SCAP complex"/>
    <property type="evidence" value="ECO:0007669"/>
    <property type="project" value="TreeGrafter"/>
</dbReference>
<keyword evidence="8 21" id="KW-0812">Transmembrane</keyword>
<evidence type="ECO:0000256" key="21">
    <source>
        <dbReference type="SAM" id="Phobius"/>
    </source>
</evidence>
<evidence type="ECO:0000256" key="18">
    <source>
        <dbReference type="ARBA" id="ARBA00023221"/>
    </source>
</evidence>
<feature type="transmembrane region" description="Helical" evidence="21">
    <location>
        <begin position="21"/>
        <end position="45"/>
    </location>
</feature>